<evidence type="ECO:0000256" key="5">
    <source>
        <dbReference type="ARBA" id="ARBA00022946"/>
    </source>
</evidence>
<evidence type="ECO:0000313" key="9">
    <source>
        <dbReference type="RefSeq" id="XP_071916761.1"/>
    </source>
</evidence>
<evidence type="ECO:0000259" key="6">
    <source>
        <dbReference type="SMART" id="SM00642"/>
    </source>
</evidence>
<dbReference type="SUPFAM" id="SSF51011">
    <property type="entry name" value="Glycosyl hydrolase domain"/>
    <property type="match status" value="1"/>
</dbReference>
<dbReference type="InterPro" id="IPR044096">
    <property type="entry name" value="AmyAc_plant_ISA2"/>
</dbReference>
<dbReference type="RefSeq" id="XP_071916761.1">
    <property type="nucleotide sequence ID" value="XM_072060660.1"/>
</dbReference>
<comment type="subcellular location">
    <subcellularLocation>
        <location evidence="1">Plastid</location>
        <location evidence="1">Chloroplast</location>
    </subcellularLocation>
</comment>
<dbReference type="InterPro" id="IPR013783">
    <property type="entry name" value="Ig-like_fold"/>
</dbReference>
<dbReference type="Gene3D" id="3.20.20.80">
    <property type="entry name" value="Glycosidases"/>
    <property type="match status" value="1"/>
</dbReference>
<evidence type="ECO:0000256" key="4">
    <source>
        <dbReference type="ARBA" id="ARBA00022640"/>
    </source>
</evidence>
<dbReference type="SUPFAM" id="SSF51445">
    <property type="entry name" value="(Trans)glycosidases"/>
    <property type="match status" value="1"/>
</dbReference>
<sequence length="875" mass="97641">MSVNMVLSPLASHNGCPLLSFTMQSHWLGCGAFESSKFVAAMRGRNAKGLMSSLMKLYAKDQRIGEVIRFSQRNSYEGLRISALPASNTSVIQIIEEVSSYQFRTENGDLLKVLVGKKNDKYSLLIKALSLQLPHRENELVMSWGLFRSHSSSFMPLDFQGSTLDGKTITMETPFMQESEGTLAVELDFELTLAPFYFSFLLRSQLDAGMSSLEIRSHRKTSFVVPVGFGSGNPSPLGLSFSADGSLNFALFSRTAESVVLCLYDGKTTHRPNLEIDLDPYVNKSGDIWHASIDRSFQFASYGYRCKVAEDAEQEHVLLDPYAKLIGDVPAGSQSTSLLTCLGQLSKVPPFDWGQQMRPCLRLEELVVYRLNVMRFTKDKSSNLPNNLGGSFLGVTEKLHHFKDLGVNAILLEPVFPFDEQKGPYFPWHFFSPANQYGSPGDPVSCINTMKEMVKKLHNNGIEVLLEVDFTHAAEVGALRIIDNTSYCHVKTVDDTGSEHALNCNYPVVAQLILDCLRHWVIEFHIDGFCFVNASSLLRGFHGEYLSRPPLVEAIAFDPLLSKVKIIADSWDPREMKVKEVLFPHWKKWAEINNKFCYDIRNFLRGEGLLSDLATRICGSGDVFLDGRGPAFSFNFIARNFGLSLVDLVSFSSSKLAKEYSWNCGEEGATNKNDVLERRLKQIRNFLFILFISLGVPVLNMGDECGQSSGGSPAYGDRNSFDWNALRSGFSIQTVQFISFLTSLRIRRSDLLQKRNFLREESIEWHGSNQAPPSWDDAASRFLAMTLKASSEDIESNSVPNACGDLFAAFNVADLSESITLPPPPADMVWFHLVDTALPFPGFFTANGACIEDGLATYEMKSHSCALFEARRPSE</sequence>
<dbReference type="Pfam" id="PF21156">
    <property type="entry name" value="ISOA1-3_C"/>
    <property type="match status" value="1"/>
</dbReference>
<keyword evidence="7" id="KW-1185">Reference proteome</keyword>
<dbReference type="Gene3D" id="2.60.40.1180">
    <property type="entry name" value="Golgi alpha-mannosidase II"/>
    <property type="match status" value="1"/>
</dbReference>
<dbReference type="InterPro" id="IPR017853">
    <property type="entry name" value="GH"/>
</dbReference>
<name>A0ABM4VB59_COFAR</name>
<accession>A0ABM4VB59</accession>
<dbReference type="RefSeq" id="XP_071916760.1">
    <property type="nucleotide sequence ID" value="XM_072060659.1"/>
</dbReference>
<dbReference type="InterPro" id="IPR013780">
    <property type="entry name" value="Glyco_hydro_b"/>
</dbReference>
<dbReference type="InterPro" id="IPR006047">
    <property type="entry name" value="GH13_cat_dom"/>
</dbReference>
<dbReference type="InterPro" id="IPR014756">
    <property type="entry name" value="Ig_E-set"/>
</dbReference>
<dbReference type="Gene3D" id="2.60.40.10">
    <property type="entry name" value="Immunoglobulins"/>
    <property type="match status" value="1"/>
</dbReference>
<comment type="similarity">
    <text evidence="2">Belongs to the glycosyl hydrolase 13 family.</text>
</comment>
<dbReference type="InterPro" id="IPR044505">
    <property type="entry name" value="GlgX_Isoamylase_N_E_set"/>
</dbReference>
<keyword evidence="5" id="KW-0809">Transit peptide</keyword>
<evidence type="ECO:0000313" key="8">
    <source>
        <dbReference type="RefSeq" id="XP_071916760.1"/>
    </source>
</evidence>
<evidence type="ECO:0000256" key="2">
    <source>
        <dbReference type="ARBA" id="ARBA00008061"/>
    </source>
</evidence>
<dbReference type="Pfam" id="PF02922">
    <property type="entry name" value="CBM_48"/>
    <property type="match status" value="1"/>
</dbReference>
<evidence type="ECO:0000256" key="3">
    <source>
        <dbReference type="ARBA" id="ARBA00022528"/>
    </source>
</evidence>
<dbReference type="GeneID" id="113703505"/>
<dbReference type="SUPFAM" id="SSF81296">
    <property type="entry name" value="E set domains"/>
    <property type="match status" value="1"/>
</dbReference>
<dbReference type="PANTHER" id="PTHR43002">
    <property type="entry name" value="GLYCOGEN DEBRANCHING ENZYME"/>
    <property type="match status" value="1"/>
</dbReference>
<dbReference type="Pfam" id="PF00128">
    <property type="entry name" value="Alpha-amylase"/>
    <property type="match status" value="1"/>
</dbReference>
<protein>
    <submittedName>
        <fullName evidence="8 9">Isoamylase 2, chloroplastic-like</fullName>
    </submittedName>
</protein>
<reference evidence="8 9" key="1">
    <citation type="submission" date="2025-05" db="UniProtKB">
        <authorList>
            <consortium name="RefSeq"/>
        </authorList>
    </citation>
    <scope>IDENTIFICATION</scope>
    <source>
        <tissue evidence="8 9">Leaves</tissue>
    </source>
</reference>
<gene>
    <name evidence="8 9" type="primary">LOC113703505</name>
</gene>
<dbReference type="InterPro" id="IPR004193">
    <property type="entry name" value="Glyco_hydro_13_N"/>
</dbReference>
<proteinExistence type="inferred from homology"/>
<evidence type="ECO:0000313" key="7">
    <source>
        <dbReference type="Proteomes" id="UP001652660"/>
    </source>
</evidence>
<feature type="domain" description="Glycosyl hydrolase family 13 catalytic" evidence="6">
    <location>
        <begin position="371"/>
        <end position="745"/>
    </location>
</feature>
<dbReference type="SMART" id="SM00642">
    <property type="entry name" value="Aamy"/>
    <property type="match status" value="1"/>
</dbReference>
<dbReference type="InterPro" id="IPR048650">
    <property type="entry name" value="ISOA1-3-like_C"/>
</dbReference>
<keyword evidence="4" id="KW-0934">Plastid</keyword>
<keyword evidence="3" id="KW-0150">Chloroplast</keyword>
<dbReference type="Proteomes" id="UP001652660">
    <property type="component" value="Chromosome 8e"/>
</dbReference>
<dbReference type="CDD" id="cd11346">
    <property type="entry name" value="AmyAc_plant_IsoA"/>
    <property type="match status" value="1"/>
</dbReference>
<dbReference type="CDD" id="cd02856">
    <property type="entry name" value="E_set_GDE_Isoamylase_N"/>
    <property type="match status" value="1"/>
</dbReference>
<organism evidence="7 9">
    <name type="scientific">Coffea arabica</name>
    <name type="common">Arabian coffee</name>
    <dbReference type="NCBI Taxonomy" id="13443"/>
    <lineage>
        <taxon>Eukaryota</taxon>
        <taxon>Viridiplantae</taxon>
        <taxon>Streptophyta</taxon>
        <taxon>Embryophyta</taxon>
        <taxon>Tracheophyta</taxon>
        <taxon>Spermatophyta</taxon>
        <taxon>Magnoliopsida</taxon>
        <taxon>eudicotyledons</taxon>
        <taxon>Gunneridae</taxon>
        <taxon>Pentapetalae</taxon>
        <taxon>asterids</taxon>
        <taxon>lamiids</taxon>
        <taxon>Gentianales</taxon>
        <taxon>Rubiaceae</taxon>
        <taxon>Ixoroideae</taxon>
        <taxon>Gardenieae complex</taxon>
        <taxon>Bertiereae - Coffeeae clade</taxon>
        <taxon>Coffeeae</taxon>
        <taxon>Coffea</taxon>
    </lineage>
</organism>
<evidence type="ECO:0000256" key="1">
    <source>
        <dbReference type="ARBA" id="ARBA00004229"/>
    </source>
</evidence>